<dbReference type="InterPro" id="IPR008972">
    <property type="entry name" value="Cupredoxin"/>
</dbReference>
<feature type="compositionally biased region" description="Gly residues" evidence="3">
    <location>
        <begin position="225"/>
        <end position="239"/>
    </location>
</feature>
<dbReference type="PANTHER" id="PTHR11709:SF486">
    <property type="entry name" value="MULTICOPPER OXIDASE"/>
    <property type="match status" value="1"/>
</dbReference>
<keyword evidence="1" id="KW-0479">Metal-binding</keyword>
<evidence type="ECO:0000259" key="4">
    <source>
        <dbReference type="Pfam" id="PF07731"/>
    </source>
</evidence>
<dbReference type="RefSeq" id="WP_386438231.1">
    <property type="nucleotide sequence ID" value="NZ_JBHSBB010000050.1"/>
</dbReference>
<name>A0ABV8HZF1_9ACTN</name>
<dbReference type="PROSITE" id="PS00080">
    <property type="entry name" value="MULTICOPPER_OXIDASE2"/>
    <property type="match status" value="1"/>
</dbReference>
<feature type="domain" description="Plastocyanin-like" evidence="5">
    <location>
        <begin position="121"/>
        <end position="215"/>
    </location>
</feature>
<evidence type="ECO:0000313" key="7">
    <source>
        <dbReference type="Proteomes" id="UP001595765"/>
    </source>
</evidence>
<evidence type="ECO:0000256" key="1">
    <source>
        <dbReference type="ARBA" id="ARBA00022723"/>
    </source>
</evidence>
<dbReference type="Gene3D" id="2.60.40.420">
    <property type="entry name" value="Cupredoxins - blue copper proteins"/>
    <property type="match status" value="2"/>
</dbReference>
<keyword evidence="2" id="KW-0560">Oxidoreductase</keyword>
<dbReference type="PANTHER" id="PTHR11709">
    <property type="entry name" value="MULTI-COPPER OXIDASE"/>
    <property type="match status" value="1"/>
</dbReference>
<dbReference type="InterPro" id="IPR006311">
    <property type="entry name" value="TAT_signal"/>
</dbReference>
<evidence type="ECO:0000256" key="3">
    <source>
        <dbReference type="SAM" id="MobiDB-lite"/>
    </source>
</evidence>
<accession>A0ABV8HZF1</accession>
<dbReference type="SUPFAM" id="SSF49503">
    <property type="entry name" value="Cupredoxins"/>
    <property type="match status" value="2"/>
</dbReference>
<evidence type="ECO:0000313" key="6">
    <source>
        <dbReference type="EMBL" id="MFC4036477.1"/>
    </source>
</evidence>
<dbReference type="PROSITE" id="PS51318">
    <property type="entry name" value="TAT"/>
    <property type="match status" value="1"/>
</dbReference>
<sequence length="400" mass="42448">MVLPLVRITPSGSGRRTLLRALTGGGALAALTLPGAPQAAASGRGGALDPFAADSFRSSGKTREYWVQADSFAHNAAPSGSDGMTGMRFTDAQTTFQAVGFRAYTRDWGRPLDADAGPGGIGPNSGIPGPVIRGEVGDVIKVHFKNNDTFYKWPHSMHPHGVRYDPDNDGGWMADDPKRPGTAVPFGATYTYVWRCTSGSVGSWPYHDHAAPQSVAHTTATDTGTGTGSGSATGSGTESGTGMRMEAAGHGGGGAGPVMEIGAELGLFGMIAVTDERTPKVDREFVLFFHDVSAADAPSLAQDMSLCNGGAFVDNAPTFTARAGERVRWRVSTLGNSFHTFHIHGHRWRTADGWVDTQLVGPATTLTVEYREDNPGDWIYHCHLPGHMMRGMAGRYRVTR</sequence>
<gene>
    <name evidence="6" type="ORF">ACFO3J_34315</name>
</gene>
<dbReference type="InterPro" id="IPR002355">
    <property type="entry name" value="Cu_oxidase_Cu_BS"/>
</dbReference>
<organism evidence="6 7">
    <name type="scientific">Streptomyces polygonati</name>
    <dbReference type="NCBI Taxonomy" id="1617087"/>
    <lineage>
        <taxon>Bacteria</taxon>
        <taxon>Bacillati</taxon>
        <taxon>Actinomycetota</taxon>
        <taxon>Actinomycetes</taxon>
        <taxon>Kitasatosporales</taxon>
        <taxon>Streptomycetaceae</taxon>
        <taxon>Streptomyces</taxon>
    </lineage>
</organism>
<keyword evidence="7" id="KW-1185">Reference proteome</keyword>
<dbReference type="Pfam" id="PF07732">
    <property type="entry name" value="Cu-oxidase_3"/>
    <property type="match status" value="1"/>
</dbReference>
<dbReference type="EMBL" id="JBHSBB010000050">
    <property type="protein sequence ID" value="MFC4036477.1"/>
    <property type="molecule type" value="Genomic_DNA"/>
</dbReference>
<dbReference type="InterPro" id="IPR011707">
    <property type="entry name" value="Cu-oxidase-like_N"/>
</dbReference>
<evidence type="ECO:0000256" key="2">
    <source>
        <dbReference type="ARBA" id="ARBA00023002"/>
    </source>
</evidence>
<comment type="caution">
    <text evidence="6">The sequence shown here is derived from an EMBL/GenBank/DDBJ whole genome shotgun (WGS) entry which is preliminary data.</text>
</comment>
<dbReference type="Proteomes" id="UP001595765">
    <property type="component" value="Unassembled WGS sequence"/>
</dbReference>
<dbReference type="InterPro" id="IPR045087">
    <property type="entry name" value="Cu-oxidase_fam"/>
</dbReference>
<dbReference type="Pfam" id="PF07731">
    <property type="entry name" value="Cu-oxidase_2"/>
    <property type="match status" value="1"/>
</dbReference>
<feature type="region of interest" description="Disordered" evidence="3">
    <location>
        <begin position="215"/>
        <end position="242"/>
    </location>
</feature>
<feature type="domain" description="Plastocyanin-like" evidence="4">
    <location>
        <begin position="305"/>
        <end position="399"/>
    </location>
</feature>
<evidence type="ECO:0000259" key="5">
    <source>
        <dbReference type="Pfam" id="PF07732"/>
    </source>
</evidence>
<reference evidence="7" key="1">
    <citation type="journal article" date="2019" name="Int. J. Syst. Evol. Microbiol.">
        <title>The Global Catalogue of Microorganisms (GCM) 10K type strain sequencing project: providing services to taxonomists for standard genome sequencing and annotation.</title>
        <authorList>
            <consortium name="The Broad Institute Genomics Platform"/>
            <consortium name="The Broad Institute Genome Sequencing Center for Infectious Disease"/>
            <person name="Wu L."/>
            <person name="Ma J."/>
        </authorList>
    </citation>
    <scope>NUCLEOTIDE SEQUENCE [LARGE SCALE GENOMIC DNA]</scope>
    <source>
        <strain evidence="7">CGMCC 4.7237</strain>
    </source>
</reference>
<dbReference type="InterPro" id="IPR033138">
    <property type="entry name" value="Cu_oxidase_CS"/>
</dbReference>
<dbReference type="InterPro" id="IPR011706">
    <property type="entry name" value="Cu-oxidase_C"/>
</dbReference>
<protein>
    <submittedName>
        <fullName evidence="6">Multicopper oxidase domain-containing protein</fullName>
    </submittedName>
</protein>
<dbReference type="PROSITE" id="PS00079">
    <property type="entry name" value="MULTICOPPER_OXIDASE1"/>
    <property type="match status" value="1"/>
</dbReference>
<proteinExistence type="predicted"/>